<organism evidence="3 4">
    <name type="scientific">Rhizobium giardinii</name>
    <dbReference type="NCBI Taxonomy" id="56731"/>
    <lineage>
        <taxon>Bacteria</taxon>
        <taxon>Pseudomonadati</taxon>
        <taxon>Pseudomonadota</taxon>
        <taxon>Alphaproteobacteria</taxon>
        <taxon>Hyphomicrobiales</taxon>
        <taxon>Rhizobiaceae</taxon>
        <taxon>Rhizobium/Agrobacterium group</taxon>
        <taxon>Rhizobium</taxon>
    </lineage>
</organism>
<evidence type="ECO:0000256" key="1">
    <source>
        <dbReference type="SAM" id="MobiDB-lite"/>
    </source>
</evidence>
<dbReference type="SUPFAM" id="SSF159888">
    <property type="entry name" value="YdhG-like"/>
    <property type="match status" value="1"/>
</dbReference>
<evidence type="ECO:0000259" key="2">
    <source>
        <dbReference type="Pfam" id="PF08818"/>
    </source>
</evidence>
<feature type="domain" description="YdhG-like" evidence="2">
    <location>
        <begin position="80"/>
        <end position="171"/>
    </location>
</feature>
<accession>A0A7W8XCH7</accession>
<keyword evidence="4" id="KW-1185">Reference proteome</keyword>
<sequence length="179" mass="19130">MPGTAKAAAEPRPAAQSSGSKPTKAAAMKLPAKAAPTRNKGTEAATKPTLLAGGNPQIAKGYGDAPVQAYLAAMPDWKGDVGRRLDALIVRAVPGVHKAVKWNSPLYGIEGEGWFLGLHCFTKYVKVAFFRGMLLHPVPPGASKSGETRYLHIHEDEQFDMAQFAAWVKQASQLPGERI</sequence>
<dbReference type="Proteomes" id="UP000585507">
    <property type="component" value="Unassembled WGS sequence"/>
</dbReference>
<protein>
    <recommendedName>
        <fullName evidence="2">YdhG-like domain-containing protein</fullName>
    </recommendedName>
</protein>
<dbReference type="InterPro" id="IPR014922">
    <property type="entry name" value="YdhG-like"/>
</dbReference>
<dbReference type="EMBL" id="JACHBK010000016">
    <property type="protein sequence ID" value="MBB5538908.1"/>
    <property type="molecule type" value="Genomic_DNA"/>
</dbReference>
<feature type="region of interest" description="Disordered" evidence="1">
    <location>
        <begin position="1"/>
        <end position="50"/>
    </location>
</feature>
<evidence type="ECO:0000313" key="4">
    <source>
        <dbReference type="Proteomes" id="UP000585507"/>
    </source>
</evidence>
<proteinExistence type="predicted"/>
<dbReference type="Pfam" id="PF08818">
    <property type="entry name" value="DUF1801"/>
    <property type="match status" value="1"/>
</dbReference>
<feature type="compositionally biased region" description="Low complexity" evidence="1">
    <location>
        <begin position="1"/>
        <end position="36"/>
    </location>
</feature>
<comment type="caution">
    <text evidence="3">The sequence shown here is derived from an EMBL/GenBank/DDBJ whole genome shotgun (WGS) entry which is preliminary data.</text>
</comment>
<evidence type="ECO:0000313" key="3">
    <source>
        <dbReference type="EMBL" id="MBB5538908.1"/>
    </source>
</evidence>
<dbReference type="AlphaFoldDB" id="A0A7W8XCH7"/>
<name>A0A7W8XCH7_9HYPH</name>
<reference evidence="3 4" key="1">
    <citation type="submission" date="2020-08" db="EMBL/GenBank/DDBJ databases">
        <title>Genomic Encyclopedia of Type Strains, Phase IV (KMG-V): Genome sequencing to study the core and pangenomes of soil and plant-associated prokaryotes.</title>
        <authorList>
            <person name="Whitman W."/>
        </authorList>
    </citation>
    <scope>NUCLEOTIDE SEQUENCE [LARGE SCALE GENOMIC DNA]</scope>
    <source>
        <strain evidence="3 4">SEMIA 4084</strain>
    </source>
</reference>
<gene>
    <name evidence="3" type="ORF">GGD55_005651</name>
</gene>